<dbReference type="PANTHER" id="PTHR42891">
    <property type="entry name" value="D-GLYCERO-BETA-D-MANNO-HEPTOSE-1,7-BISPHOSPHATE 7-PHOSPHATASE"/>
    <property type="match status" value="1"/>
</dbReference>
<evidence type="ECO:0000256" key="5">
    <source>
        <dbReference type="ARBA" id="ARBA00004708"/>
    </source>
</evidence>
<evidence type="ECO:0000256" key="10">
    <source>
        <dbReference type="ARBA" id="ARBA00022833"/>
    </source>
</evidence>
<feature type="binding site" evidence="17">
    <location>
        <position position="105"/>
    </location>
    <ligand>
        <name>Zn(2+)</name>
        <dbReference type="ChEBI" id="CHEBI:29105"/>
    </ligand>
</feature>
<feature type="binding site" evidence="17">
    <location>
        <position position="113"/>
    </location>
    <ligand>
        <name>Zn(2+)</name>
        <dbReference type="ChEBI" id="CHEBI:29105"/>
    </ligand>
</feature>
<feature type="binding site" evidence="17">
    <location>
        <position position="115"/>
    </location>
    <ligand>
        <name>Zn(2+)</name>
        <dbReference type="ChEBI" id="CHEBI:29105"/>
    </ligand>
</feature>
<dbReference type="STRING" id="29571.SAMN05878437_1998"/>
<dbReference type="OrthoDB" id="9781367at2"/>
<dbReference type="PANTHER" id="PTHR42891:SF1">
    <property type="entry name" value="D-GLYCERO-BETA-D-MANNO-HEPTOSE-1,7-BISPHOSPHATE 7-PHOSPHATASE"/>
    <property type="match status" value="1"/>
</dbReference>
<dbReference type="EMBL" id="LT670847">
    <property type="protein sequence ID" value="SHM25391.1"/>
    <property type="molecule type" value="Genomic_DNA"/>
</dbReference>
<dbReference type="InterPro" id="IPR036412">
    <property type="entry name" value="HAD-like_sf"/>
</dbReference>
<keyword evidence="7 14" id="KW-0963">Cytoplasm</keyword>
<reference evidence="18 19" key="1">
    <citation type="submission" date="2016-11" db="EMBL/GenBank/DDBJ databases">
        <authorList>
            <person name="Jaros S."/>
            <person name="Januszkiewicz K."/>
            <person name="Wedrychowicz H."/>
        </authorList>
    </citation>
    <scope>NUCLEOTIDE SEQUENCE [LARGE SCALE GENOMIC DNA]</scope>
    <source>
        <strain evidence="18 19">ACAM 12</strain>
    </source>
</reference>
<feature type="site" description="Stabilizes the phosphoryl group" evidence="16">
    <location>
        <position position="117"/>
    </location>
</feature>
<feature type="site" description="Stabilizes the phosphoryl group" evidence="16">
    <location>
        <position position="66"/>
    </location>
</feature>
<evidence type="ECO:0000256" key="9">
    <source>
        <dbReference type="ARBA" id="ARBA00022801"/>
    </source>
</evidence>
<feature type="active site" description="Proton donor" evidence="15">
    <location>
        <position position="25"/>
    </location>
</feature>
<organism evidence="18 19">
    <name type="scientific">Vreelandella subglaciescola</name>
    <dbReference type="NCBI Taxonomy" id="29571"/>
    <lineage>
        <taxon>Bacteria</taxon>
        <taxon>Pseudomonadati</taxon>
        <taxon>Pseudomonadota</taxon>
        <taxon>Gammaproteobacteria</taxon>
        <taxon>Oceanospirillales</taxon>
        <taxon>Halomonadaceae</taxon>
        <taxon>Vreelandella</taxon>
    </lineage>
</organism>
<comment type="cofactor">
    <cofactor evidence="2 17">
        <name>Mg(2+)</name>
        <dbReference type="ChEBI" id="CHEBI:18420"/>
    </cofactor>
</comment>
<keyword evidence="12 14" id="KW-0119">Carbohydrate metabolism</keyword>
<dbReference type="RefSeq" id="WP_079553310.1">
    <property type="nucleotide sequence ID" value="NZ_LT670847.1"/>
</dbReference>
<feature type="active site" description="Nucleophile" evidence="15">
    <location>
        <position position="23"/>
    </location>
</feature>
<evidence type="ECO:0000256" key="6">
    <source>
        <dbReference type="ARBA" id="ARBA00011245"/>
    </source>
</evidence>
<evidence type="ECO:0000313" key="19">
    <source>
        <dbReference type="Proteomes" id="UP000190911"/>
    </source>
</evidence>
<feature type="binding site" evidence="17">
    <location>
        <position position="143"/>
    </location>
    <ligand>
        <name>Mg(2+)</name>
        <dbReference type="ChEBI" id="CHEBI:18420"/>
    </ligand>
</feature>
<evidence type="ECO:0000256" key="15">
    <source>
        <dbReference type="PIRSR" id="PIRSR004682-1"/>
    </source>
</evidence>
<dbReference type="InterPro" id="IPR004446">
    <property type="entry name" value="Heptose_bisP_phosphatase"/>
</dbReference>
<dbReference type="NCBIfam" id="TIGR01656">
    <property type="entry name" value="Histidinol-ppas"/>
    <property type="match status" value="1"/>
</dbReference>
<feature type="binding site" evidence="17">
    <location>
        <position position="107"/>
    </location>
    <ligand>
        <name>Zn(2+)</name>
        <dbReference type="ChEBI" id="CHEBI:29105"/>
    </ligand>
</feature>
<dbReference type="GO" id="GO:0005737">
    <property type="term" value="C:cytoplasm"/>
    <property type="evidence" value="ECO:0007669"/>
    <property type="project" value="UniProtKB-SubCell"/>
</dbReference>
<keyword evidence="10 17" id="KW-0862">Zinc</keyword>
<gene>
    <name evidence="18" type="ORF">SAMN05878437_1998</name>
</gene>
<evidence type="ECO:0000256" key="3">
    <source>
        <dbReference type="ARBA" id="ARBA00001947"/>
    </source>
</evidence>
<dbReference type="InterPro" id="IPR006549">
    <property type="entry name" value="HAD-SF_hydro_IIIA"/>
</dbReference>
<evidence type="ECO:0000256" key="8">
    <source>
        <dbReference type="ARBA" id="ARBA00022723"/>
    </source>
</evidence>
<comment type="similarity">
    <text evidence="13 14">Belongs to the gmhB family.</text>
</comment>
<evidence type="ECO:0000256" key="16">
    <source>
        <dbReference type="PIRSR" id="PIRSR004682-3"/>
    </source>
</evidence>
<evidence type="ECO:0000256" key="4">
    <source>
        <dbReference type="ARBA" id="ARBA00004496"/>
    </source>
</evidence>
<evidence type="ECO:0000256" key="1">
    <source>
        <dbReference type="ARBA" id="ARBA00001226"/>
    </source>
</evidence>
<comment type="pathway">
    <text evidence="5">Nucleotide-sugar biosynthesis; ADP-L-glycero-beta-D-manno-heptose biosynthesis; ADP-L-glycero-beta-D-manno-heptose from D-glycero-beta-D-manno-heptose 7-phosphate: step 2/4.</text>
</comment>
<dbReference type="GO" id="GO:0005975">
    <property type="term" value="P:carbohydrate metabolic process"/>
    <property type="evidence" value="ECO:0007669"/>
    <property type="project" value="InterPro"/>
</dbReference>
<dbReference type="InterPro" id="IPR023214">
    <property type="entry name" value="HAD_sf"/>
</dbReference>
<feature type="binding site" evidence="17">
    <location>
        <position position="25"/>
    </location>
    <ligand>
        <name>Mg(2+)</name>
        <dbReference type="ChEBI" id="CHEBI:18420"/>
    </ligand>
</feature>
<sequence length="194" mass="20785">MTQNPDAPPPHSSACPDRLIVLDRDGVINHDSDAYVKSLAEFIPYPSAIAAIARLSRAGYAVAIATNQSGIARGYFNDAALEQMHAHLTELVENAGGQLSGIAYCPHGPEDGCDCRKPLPGLLYQIQDALALPTLSGSWMVGDSLRDLQASETAGCRSVLVRTGKGSRTEEKRQYAEDTPVFDDLAAFADWLLA</sequence>
<evidence type="ECO:0000256" key="7">
    <source>
        <dbReference type="ARBA" id="ARBA00022490"/>
    </source>
</evidence>
<dbReference type="PIRSF" id="PIRSF004682">
    <property type="entry name" value="GmhB"/>
    <property type="match status" value="1"/>
</dbReference>
<comment type="subunit">
    <text evidence="6">Monomer.</text>
</comment>
<dbReference type="EC" id="3.1.3.-" evidence="14"/>
<feature type="site" description="Contributes to substrate recognition" evidence="16">
    <location>
        <position position="116"/>
    </location>
</feature>
<dbReference type="NCBIfam" id="NF006506">
    <property type="entry name" value="PRK08942.1"/>
    <property type="match status" value="1"/>
</dbReference>
<evidence type="ECO:0000256" key="13">
    <source>
        <dbReference type="ARBA" id="ARBA00061616"/>
    </source>
</evidence>
<comment type="cofactor">
    <cofactor evidence="3 17">
        <name>Zn(2+)</name>
        <dbReference type="ChEBI" id="CHEBI:29105"/>
    </cofactor>
</comment>
<comment type="subcellular location">
    <subcellularLocation>
        <location evidence="4 14">Cytoplasm</location>
    </subcellularLocation>
</comment>
<feature type="binding site" evidence="17">
    <location>
        <position position="23"/>
    </location>
    <ligand>
        <name>Mg(2+)</name>
        <dbReference type="ChEBI" id="CHEBI:18420"/>
    </ligand>
</feature>
<evidence type="ECO:0000256" key="17">
    <source>
        <dbReference type="PIRSR" id="PIRSR004682-4"/>
    </source>
</evidence>
<keyword evidence="11 17" id="KW-0460">Magnesium</keyword>
<keyword evidence="9 14" id="KW-0378">Hydrolase</keyword>
<accession>A0A1M7HA05</accession>
<dbReference type="GO" id="GO:0046872">
    <property type="term" value="F:metal ion binding"/>
    <property type="evidence" value="ECO:0007669"/>
    <property type="project" value="UniProtKB-KW"/>
</dbReference>
<dbReference type="CDD" id="cd07503">
    <property type="entry name" value="HAD_HisB-N"/>
    <property type="match status" value="1"/>
</dbReference>
<proteinExistence type="inferred from homology"/>
<dbReference type="FunCoup" id="A0A1M7HA05">
    <property type="interactions" value="252"/>
</dbReference>
<dbReference type="InParanoid" id="A0A1M7HA05"/>
<evidence type="ECO:0000256" key="14">
    <source>
        <dbReference type="PIRNR" id="PIRNR004682"/>
    </source>
</evidence>
<keyword evidence="19" id="KW-1185">Reference proteome</keyword>
<keyword evidence="8 17" id="KW-0479">Metal-binding</keyword>
<dbReference type="Proteomes" id="UP000190911">
    <property type="component" value="Chromosome I"/>
</dbReference>
<evidence type="ECO:0000256" key="2">
    <source>
        <dbReference type="ARBA" id="ARBA00001946"/>
    </source>
</evidence>
<protein>
    <recommendedName>
        <fullName evidence="14">D,D-heptose 1,7-bisphosphate phosphatase</fullName>
        <ecNumber evidence="14">3.1.3.-</ecNumber>
    </recommendedName>
</protein>
<dbReference type="NCBIfam" id="TIGR01662">
    <property type="entry name" value="HAD-SF-IIIA"/>
    <property type="match status" value="1"/>
</dbReference>
<comment type="catalytic activity">
    <reaction evidence="1">
        <text>D-glycero-beta-D-manno-heptose 1,7-bisphosphate + H2O = D-glycero-beta-D-manno-heptose 1-phosphate + phosphate</text>
        <dbReference type="Rhea" id="RHEA:28518"/>
        <dbReference type="ChEBI" id="CHEBI:15377"/>
        <dbReference type="ChEBI" id="CHEBI:43474"/>
        <dbReference type="ChEBI" id="CHEBI:60208"/>
        <dbReference type="ChEBI" id="CHEBI:61593"/>
        <dbReference type="EC" id="3.1.3.82"/>
    </reaction>
</comment>
<evidence type="ECO:0000256" key="11">
    <source>
        <dbReference type="ARBA" id="ARBA00022842"/>
    </source>
</evidence>
<dbReference type="GO" id="GO:0034200">
    <property type="term" value="F:D-glycero-beta-D-manno-heptose 1,7-bisphosphate 7-phosphatase activity"/>
    <property type="evidence" value="ECO:0007669"/>
    <property type="project" value="UniProtKB-EC"/>
</dbReference>
<dbReference type="SUPFAM" id="SSF56784">
    <property type="entry name" value="HAD-like"/>
    <property type="match status" value="1"/>
</dbReference>
<dbReference type="InterPro" id="IPR006543">
    <property type="entry name" value="Histidinol-phos"/>
</dbReference>
<dbReference type="Gene3D" id="3.40.50.1000">
    <property type="entry name" value="HAD superfamily/HAD-like"/>
    <property type="match status" value="1"/>
</dbReference>
<dbReference type="FunFam" id="3.40.50.1000:FF:000168">
    <property type="entry name" value="D,D-heptose 1,7-bisphosphate phosphatase"/>
    <property type="match status" value="1"/>
</dbReference>
<evidence type="ECO:0000313" key="18">
    <source>
        <dbReference type="EMBL" id="SHM25391.1"/>
    </source>
</evidence>
<dbReference type="AlphaFoldDB" id="A0A1M7HA05"/>
<name>A0A1M7HA05_9GAMM</name>
<dbReference type="Pfam" id="PF13242">
    <property type="entry name" value="Hydrolase_like"/>
    <property type="match status" value="1"/>
</dbReference>
<evidence type="ECO:0000256" key="12">
    <source>
        <dbReference type="ARBA" id="ARBA00023277"/>
    </source>
</evidence>